<evidence type="ECO:0000313" key="4">
    <source>
        <dbReference type="EMBL" id="RPD61745.1"/>
    </source>
</evidence>
<dbReference type="SUPFAM" id="SSF51430">
    <property type="entry name" value="NAD(P)-linked oxidoreductase"/>
    <property type="match status" value="1"/>
</dbReference>
<reference evidence="4" key="1">
    <citation type="journal article" date="2018" name="Genome Biol. Evol.">
        <title>Genomics and development of Lentinus tigrinus, a white-rot wood-decaying mushroom with dimorphic fruiting bodies.</title>
        <authorList>
            <person name="Wu B."/>
            <person name="Xu Z."/>
            <person name="Knudson A."/>
            <person name="Carlson A."/>
            <person name="Chen N."/>
            <person name="Kovaka S."/>
            <person name="LaButti K."/>
            <person name="Lipzen A."/>
            <person name="Pennachio C."/>
            <person name="Riley R."/>
            <person name="Schakwitz W."/>
            <person name="Umezawa K."/>
            <person name="Ohm R.A."/>
            <person name="Grigoriev I.V."/>
            <person name="Nagy L.G."/>
            <person name="Gibbons J."/>
            <person name="Hibbett D."/>
        </authorList>
    </citation>
    <scope>NUCLEOTIDE SEQUENCE [LARGE SCALE GENOMIC DNA]</scope>
    <source>
        <strain evidence="4">ALCF2SS1-6</strain>
    </source>
</reference>
<evidence type="ECO:0000259" key="3">
    <source>
        <dbReference type="Pfam" id="PF00248"/>
    </source>
</evidence>
<feature type="domain" description="NADP-dependent oxidoreductase" evidence="3">
    <location>
        <begin position="31"/>
        <end position="342"/>
    </location>
</feature>
<dbReference type="STRING" id="1328759.A0A5C2SD72"/>
<dbReference type="AlphaFoldDB" id="A0A5C2SD72"/>
<dbReference type="Pfam" id="PF00248">
    <property type="entry name" value="Aldo_ket_red"/>
    <property type="match status" value="1"/>
</dbReference>
<name>A0A5C2SD72_9APHY</name>
<dbReference type="PANTHER" id="PTHR43364">
    <property type="entry name" value="NADH-SPECIFIC METHYLGLYOXAL REDUCTASE-RELATED"/>
    <property type="match status" value="1"/>
</dbReference>
<dbReference type="PANTHER" id="PTHR43364:SF7">
    <property type="entry name" value="NADP-DEPENDENT OXIDOREDUCTASE DOMAIN-CONTAINING PROTEIN-RELATED"/>
    <property type="match status" value="1"/>
</dbReference>
<accession>A0A5C2SD72</accession>
<keyword evidence="5" id="KW-1185">Reference proteome</keyword>
<evidence type="ECO:0000256" key="2">
    <source>
        <dbReference type="ARBA" id="ARBA00038157"/>
    </source>
</evidence>
<proteinExistence type="inferred from homology"/>
<sequence length="382" mass="43379">MSSAWSPAPPPPTKLGYYRQLSHSAGVHVSPLCLGAMNIGDKWAQFGMGAMNKETSFKLLDAYYDAGGNFIDTASNYQDESSEQFIGEWMEERGIRDQMVIATKYTTHYKRGRDDIAQKANYVGNNIKSMHISVEESLKKLRTSYIDIFYVHWWDWDTSIEEIMHGLHALHLARKVLYLGISDTPAWIVSKTNQYARDHALTPFSIYQGAWSILQRDFERDIIPMARAEGMALAPWNVLAGGKIRTDEEEERRRQTGERGRTTDTPIWERNEHERKVCKALEEVAKQVGAQSIQAVAIAYVMQKTTHVFPIVGGRKVEQLQANLQALDIKLSAEQVKYLEDASPFVKGFPHDFCGDGSDYIWLMKNAANFVRWPRAAPIGLN</sequence>
<organism evidence="4 5">
    <name type="scientific">Lentinus tigrinus ALCF2SS1-6</name>
    <dbReference type="NCBI Taxonomy" id="1328759"/>
    <lineage>
        <taxon>Eukaryota</taxon>
        <taxon>Fungi</taxon>
        <taxon>Dikarya</taxon>
        <taxon>Basidiomycota</taxon>
        <taxon>Agaricomycotina</taxon>
        <taxon>Agaricomycetes</taxon>
        <taxon>Polyporales</taxon>
        <taxon>Polyporaceae</taxon>
        <taxon>Lentinus</taxon>
    </lineage>
</organism>
<dbReference type="EMBL" id="ML122261">
    <property type="protein sequence ID" value="RPD61745.1"/>
    <property type="molecule type" value="Genomic_DNA"/>
</dbReference>
<dbReference type="Proteomes" id="UP000313359">
    <property type="component" value="Unassembled WGS sequence"/>
</dbReference>
<protein>
    <submittedName>
        <fullName evidence="4">Aldo/keto reductase</fullName>
    </submittedName>
</protein>
<dbReference type="InterPro" id="IPR050523">
    <property type="entry name" value="AKR_Detox_Biosynth"/>
</dbReference>
<evidence type="ECO:0000256" key="1">
    <source>
        <dbReference type="ARBA" id="ARBA00022857"/>
    </source>
</evidence>
<dbReference type="Gene3D" id="3.20.20.100">
    <property type="entry name" value="NADP-dependent oxidoreductase domain"/>
    <property type="match status" value="1"/>
</dbReference>
<dbReference type="InterPro" id="IPR036812">
    <property type="entry name" value="NAD(P)_OxRdtase_dom_sf"/>
</dbReference>
<dbReference type="OrthoDB" id="48988at2759"/>
<keyword evidence="1" id="KW-0521">NADP</keyword>
<evidence type="ECO:0000313" key="5">
    <source>
        <dbReference type="Proteomes" id="UP000313359"/>
    </source>
</evidence>
<dbReference type="InterPro" id="IPR023210">
    <property type="entry name" value="NADP_OxRdtase_dom"/>
</dbReference>
<comment type="similarity">
    <text evidence="2">Belongs to the aldo/keto reductase family. Aldo/keto reductase 2 subfamily.</text>
</comment>
<gene>
    <name evidence="4" type="ORF">L227DRAFT_499697</name>
</gene>